<feature type="transmembrane region" description="Helical" evidence="2">
    <location>
        <begin position="697"/>
        <end position="716"/>
    </location>
</feature>
<dbReference type="eggNOG" id="ENOG502S8T0">
    <property type="taxonomic scope" value="Eukaryota"/>
</dbReference>
<evidence type="ECO:0008006" key="5">
    <source>
        <dbReference type="Google" id="ProtNLM"/>
    </source>
</evidence>
<feature type="region of interest" description="Disordered" evidence="1">
    <location>
        <begin position="127"/>
        <end position="192"/>
    </location>
</feature>
<dbReference type="GeneID" id="8437727"/>
<feature type="compositionally biased region" description="Polar residues" evidence="1">
    <location>
        <begin position="383"/>
        <end position="395"/>
    </location>
</feature>
<dbReference type="STRING" id="336963.C4JP39"/>
<feature type="region of interest" description="Disordered" evidence="1">
    <location>
        <begin position="554"/>
        <end position="573"/>
    </location>
</feature>
<name>C4JP39_UNCRE</name>
<feature type="compositionally biased region" description="Low complexity" evidence="1">
    <location>
        <begin position="292"/>
        <end position="309"/>
    </location>
</feature>
<organism evidence="3 4">
    <name type="scientific">Uncinocarpus reesii (strain UAMH 1704)</name>
    <dbReference type="NCBI Taxonomy" id="336963"/>
    <lineage>
        <taxon>Eukaryota</taxon>
        <taxon>Fungi</taxon>
        <taxon>Dikarya</taxon>
        <taxon>Ascomycota</taxon>
        <taxon>Pezizomycotina</taxon>
        <taxon>Eurotiomycetes</taxon>
        <taxon>Eurotiomycetidae</taxon>
        <taxon>Onygenales</taxon>
        <taxon>Onygenaceae</taxon>
        <taxon>Uncinocarpus</taxon>
    </lineage>
</organism>
<accession>C4JP39</accession>
<evidence type="ECO:0000256" key="1">
    <source>
        <dbReference type="SAM" id="MobiDB-lite"/>
    </source>
</evidence>
<feature type="compositionally biased region" description="Low complexity" evidence="1">
    <location>
        <begin position="266"/>
        <end position="277"/>
    </location>
</feature>
<feature type="transmembrane region" description="Helical" evidence="2">
    <location>
        <begin position="607"/>
        <end position="627"/>
    </location>
</feature>
<dbReference type="InParanoid" id="C4JP39"/>
<dbReference type="KEGG" id="ure:UREG_03098"/>
<dbReference type="AlphaFoldDB" id="C4JP39"/>
<feature type="region of interest" description="Disordered" evidence="1">
    <location>
        <begin position="46"/>
        <end position="115"/>
    </location>
</feature>
<keyword evidence="2" id="KW-1133">Transmembrane helix</keyword>
<feature type="region of interest" description="Disordered" evidence="1">
    <location>
        <begin position="282"/>
        <end position="315"/>
    </location>
</feature>
<sequence>MSLSIPPLSPSSKRRRPLHERTPSQSNELPAASTLRVVMDKYSDDDVDVYSADPYPTKPEHILLPTAPANQFGPLTSNPVSASFHNDPADSPSSAEYTSRNFPEDNGGSVSELSTLVQEGNLSSFIWGESQNSSNTSIPHFATPVIDEGNESGEEKSASSDGTSLPPLNTTIKPVPRDSCTPVQSDSGSVSDSSLNVVQLGLTSSPNIVPLNSSSPNFMPVATSSPYYVKESPSDSSLYSANTFGTARRYVNPRQQNPAFLDRDSSQSFSFSSSPPSAILRSHQSASSFALSRGGSTHTRTASTSTRSGQTPSEVQAALDSGTLIRYPAIRSPASTGSLVEGSSSILPSQSTQLTRYQSGRNRHLSIVPSEWSAEREVSCSTASLQVDQTESTLGPSKDNATGGRPSDFSIRLVARSESDEGSDTLSRLQPCHLRTKRSGSLSNRSMVSRFDSFRLMSRPGSSASSVFNALPSWAKVYYRSGGTGFQLSALSLVEGSRPSTAASARPAAHLAPLEVARTRTRPRKNTNTRLALPTVDTRDPRIHWVGGHQHAQETAIRTPSREATPPNWSPHLFPDHRTGSLRRSLWNPPSLDESAEGIISWRNVQIYLFCLGFLLPLSMLFLYAAFRRHSFKVVTNFFSAWFVGSFLPLPPKIFTPSEEFTTDQPDVERTFSNRVKHIDQIRYENARWWRRLNRCMTPVGLVIIATIVTLSILGVKNII</sequence>
<keyword evidence="4" id="KW-1185">Reference proteome</keyword>
<proteinExistence type="predicted"/>
<dbReference type="EMBL" id="CH476616">
    <property type="protein sequence ID" value="EEP78253.1"/>
    <property type="molecule type" value="Genomic_DNA"/>
</dbReference>
<keyword evidence="2" id="KW-0472">Membrane</keyword>
<dbReference type="RefSeq" id="XP_002543582.1">
    <property type="nucleotide sequence ID" value="XM_002543536.1"/>
</dbReference>
<feature type="compositionally biased region" description="Polar residues" evidence="1">
    <location>
        <begin position="159"/>
        <end position="172"/>
    </location>
</feature>
<feature type="compositionally biased region" description="Polar residues" evidence="1">
    <location>
        <begin position="127"/>
        <end position="138"/>
    </location>
</feature>
<feature type="region of interest" description="Disordered" evidence="1">
    <location>
        <begin position="1"/>
        <end position="33"/>
    </location>
</feature>
<keyword evidence="2" id="KW-0812">Transmembrane</keyword>
<dbReference type="Proteomes" id="UP000002058">
    <property type="component" value="Unassembled WGS sequence"/>
</dbReference>
<feature type="region of interest" description="Disordered" evidence="1">
    <location>
        <begin position="258"/>
        <end position="277"/>
    </location>
</feature>
<feature type="compositionally biased region" description="Polar residues" evidence="1">
    <location>
        <begin position="91"/>
        <end position="101"/>
    </location>
</feature>
<gene>
    <name evidence="3" type="ORF">UREG_03098</name>
</gene>
<feature type="region of interest" description="Disordered" evidence="1">
    <location>
        <begin position="383"/>
        <end position="408"/>
    </location>
</feature>
<evidence type="ECO:0000256" key="2">
    <source>
        <dbReference type="SAM" id="Phobius"/>
    </source>
</evidence>
<feature type="compositionally biased region" description="Polar residues" evidence="1">
    <location>
        <begin position="73"/>
        <end position="84"/>
    </location>
</feature>
<dbReference type="VEuPathDB" id="FungiDB:UREG_03098"/>
<dbReference type="OMA" id="HSWSPHL"/>
<evidence type="ECO:0000313" key="3">
    <source>
        <dbReference type="EMBL" id="EEP78253.1"/>
    </source>
</evidence>
<protein>
    <recommendedName>
        <fullName evidence="5">Serine-rich protein</fullName>
    </recommendedName>
</protein>
<dbReference type="OrthoDB" id="4153178at2759"/>
<reference evidence="4" key="1">
    <citation type="journal article" date="2009" name="Genome Res.">
        <title>Comparative genomic analyses of the human fungal pathogens Coccidioides and their relatives.</title>
        <authorList>
            <person name="Sharpton T.J."/>
            <person name="Stajich J.E."/>
            <person name="Rounsley S.D."/>
            <person name="Gardner M.J."/>
            <person name="Wortman J.R."/>
            <person name="Jordar V.S."/>
            <person name="Maiti R."/>
            <person name="Kodira C.D."/>
            <person name="Neafsey D.E."/>
            <person name="Zeng Q."/>
            <person name="Hung C.-Y."/>
            <person name="McMahan C."/>
            <person name="Muszewska A."/>
            <person name="Grynberg M."/>
            <person name="Mandel M.A."/>
            <person name="Kellner E.M."/>
            <person name="Barker B.M."/>
            <person name="Galgiani J.N."/>
            <person name="Orbach M.J."/>
            <person name="Kirkland T.N."/>
            <person name="Cole G.T."/>
            <person name="Henn M.R."/>
            <person name="Birren B.W."/>
            <person name="Taylor J.W."/>
        </authorList>
    </citation>
    <scope>NUCLEOTIDE SEQUENCE [LARGE SCALE GENOMIC DNA]</scope>
    <source>
        <strain evidence="4">UAMH 1704</strain>
    </source>
</reference>
<evidence type="ECO:0000313" key="4">
    <source>
        <dbReference type="Proteomes" id="UP000002058"/>
    </source>
</evidence>
<dbReference type="HOGENOM" id="CLU_018448_0_0_1"/>